<dbReference type="RefSeq" id="WP_131776808.1">
    <property type="nucleotide sequence ID" value="NZ_BMOB01000005.1"/>
</dbReference>
<evidence type="ECO:0000256" key="2">
    <source>
        <dbReference type="SAM" id="Phobius"/>
    </source>
</evidence>
<dbReference type="Proteomes" id="UP000630149">
    <property type="component" value="Unassembled WGS sequence"/>
</dbReference>
<comment type="caution">
    <text evidence="3">The sequence shown here is derived from an EMBL/GenBank/DDBJ whole genome shotgun (WGS) entry which is preliminary data.</text>
</comment>
<proteinExistence type="predicted"/>
<dbReference type="EMBL" id="BMOB01000005">
    <property type="protein sequence ID" value="GGI86541.1"/>
    <property type="molecule type" value="Genomic_DNA"/>
</dbReference>
<keyword evidence="2" id="KW-0812">Transmembrane</keyword>
<organism evidence="3 4">
    <name type="scientific">Legionella impletisoli</name>
    <dbReference type="NCBI Taxonomy" id="343510"/>
    <lineage>
        <taxon>Bacteria</taxon>
        <taxon>Pseudomonadati</taxon>
        <taxon>Pseudomonadota</taxon>
        <taxon>Gammaproteobacteria</taxon>
        <taxon>Legionellales</taxon>
        <taxon>Legionellaceae</taxon>
        <taxon>Legionella</taxon>
    </lineage>
</organism>
<evidence type="ECO:0000313" key="4">
    <source>
        <dbReference type="Proteomes" id="UP000630149"/>
    </source>
</evidence>
<evidence type="ECO:0000313" key="3">
    <source>
        <dbReference type="EMBL" id="GGI86541.1"/>
    </source>
</evidence>
<sequence>MKKKECSKIGMCLWTLRFEILGVLLLVVGTCLTISTSNGLGIIALFTAGVILCLFNKLLCYIFSSKQPSCPICNAHHSYHSENSSSIQAKEDREAKEAMDNEGGNQTNIN</sequence>
<feature type="transmembrane region" description="Helical" evidence="2">
    <location>
        <begin position="12"/>
        <end position="35"/>
    </location>
</feature>
<dbReference type="OrthoDB" id="5638402at2"/>
<feature type="transmembrane region" description="Helical" evidence="2">
    <location>
        <begin position="41"/>
        <end position="59"/>
    </location>
</feature>
<keyword evidence="4" id="KW-1185">Reference proteome</keyword>
<feature type="compositionally biased region" description="Basic and acidic residues" evidence="1">
    <location>
        <begin position="89"/>
        <end position="99"/>
    </location>
</feature>
<keyword evidence="2" id="KW-0472">Membrane</keyword>
<name>A0A917JXA6_9GAMM</name>
<gene>
    <name evidence="3" type="ORF">GCM10007966_13970</name>
</gene>
<dbReference type="AlphaFoldDB" id="A0A917JXA6"/>
<evidence type="ECO:0008006" key="5">
    <source>
        <dbReference type="Google" id="ProtNLM"/>
    </source>
</evidence>
<feature type="region of interest" description="Disordered" evidence="1">
    <location>
        <begin position="78"/>
        <end position="110"/>
    </location>
</feature>
<evidence type="ECO:0000256" key="1">
    <source>
        <dbReference type="SAM" id="MobiDB-lite"/>
    </source>
</evidence>
<protein>
    <recommendedName>
        <fullName evidence="5">Transmembrane protein</fullName>
    </recommendedName>
</protein>
<reference evidence="3" key="1">
    <citation type="journal article" date="2014" name="Int. J. Syst. Evol. Microbiol.">
        <title>Complete genome sequence of Corynebacterium casei LMG S-19264T (=DSM 44701T), isolated from a smear-ripened cheese.</title>
        <authorList>
            <consortium name="US DOE Joint Genome Institute (JGI-PGF)"/>
            <person name="Walter F."/>
            <person name="Albersmeier A."/>
            <person name="Kalinowski J."/>
            <person name="Ruckert C."/>
        </authorList>
    </citation>
    <scope>NUCLEOTIDE SEQUENCE</scope>
    <source>
        <strain evidence="3">JCM 13919</strain>
    </source>
</reference>
<keyword evidence="2" id="KW-1133">Transmembrane helix</keyword>
<accession>A0A917JXA6</accession>
<reference evidence="3" key="2">
    <citation type="submission" date="2020-09" db="EMBL/GenBank/DDBJ databases">
        <authorList>
            <person name="Sun Q."/>
            <person name="Ohkuma M."/>
        </authorList>
    </citation>
    <scope>NUCLEOTIDE SEQUENCE</scope>
    <source>
        <strain evidence="3">JCM 13919</strain>
    </source>
</reference>